<dbReference type="AlphaFoldDB" id="A0A2P2QAX3"/>
<reference evidence="1" key="1">
    <citation type="submission" date="2018-02" db="EMBL/GenBank/DDBJ databases">
        <title>Rhizophora mucronata_Transcriptome.</title>
        <authorList>
            <person name="Meera S.P."/>
            <person name="Sreeshan A."/>
            <person name="Augustine A."/>
        </authorList>
    </citation>
    <scope>NUCLEOTIDE SEQUENCE</scope>
    <source>
        <tissue evidence="1">Leaf</tissue>
    </source>
</reference>
<sequence length="30" mass="3671">MHDETIRIAETESYVKPMNWNRNLHAKRMV</sequence>
<accession>A0A2P2QAX3</accession>
<dbReference type="EMBL" id="GGEC01083662">
    <property type="protein sequence ID" value="MBX64146.1"/>
    <property type="molecule type" value="Transcribed_RNA"/>
</dbReference>
<protein>
    <submittedName>
        <fullName evidence="1">Uncharacterized protein</fullName>
    </submittedName>
</protein>
<name>A0A2P2QAX3_RHIMU</name>
<proteinExistence type="predicted"/>
<organism evidence="1">
    <name type="scientific">Rhizophora mucronata</name>
    <name type="common">Asiatic mangrove</name>
    <dbReference type="NCBI Taxonomy" id="61149"/>
    <lineage>
        <taxon>Eukaryota</taxon>
        <taxon>Viridiplantae</taxon>
        <taxon>Streptophyta</taxon>
        <taxon>Embryophyta</taxon>
        <taxon>Tracheophyta</taxon>
        <taxon>Spermatophyta</taxon>
        <taxon>Magnoliopsida</taxon>
        <taxon>eudicotyledons</taxon>
        <taxon>Gunneridae</taxon>
        <taxon>Pentapetalae</taxon>
        <taxon>rosids</taxon>
        <taxon>fabids</taxon>
        <taxon>Malpighiales</taxon>
        <taxon>Rhizophoraceae</taxon>
        <taxon>Rhizophora</taxon>
    </lineage>
</organism>
<evidence type="ECO:0000313" key="1">
    <source>
        <dbReference type="EMBL" id="MBX64146.1"/>
    </source>
</evidence>